<keyword evidence="8" id="KW-1185">Reference proteome</keyword>
<evidence type="ECO:0000256" key="1">
    <source>
        <dbReference type="ARBA" id="ARBA00004196"/>
    </source>
</evidence>
<feature type="domain" description="Multidrug resistance protein MdtA-like barrel-sandwich hybrid" evidence="4">
    <location>
        <begin position="70"/>
        <end position="188"/>
    </location>
</feature>
<dbReference type="SUPFAM" id="SSF111369">
    <property type="entry name" value="HlyD-like secretion proteins"/>
    <property type="match status" value="1"/>
</dbReference>
<organism evidence="7 8">
    <name type="scientific">Flavobacterium celericrescens</name>
    <dbReference type="NCBI Taxonomy" id="2709780"/>
    <lineage>
        <taxon>Bacteria</taxon>
        <taxon>Pseudomonadati</taxon>
        <taxon>Bacteroidota</taxon>
        <taxon>Flavobacteriia</taxon>
        <taxon>Flavobacteriales</taxon>
        <taxon>Flavobacteriaceae</taxon>
        <taxon>Flavobacterium</taxon>
    </lineage>
</organism>
<feature type="domain" description="CusB-like beta-barrel" evidence="5">
    <location>
        <begin position="204"/>
        <end position="273"/>
    </location>
</feature>
<dbReference type="Gene3D" id="2.40.50.100">
    <property type="match status" value="1"/>
</dbReference>
<dbReference type="NCBIfam" id="TIGR01730">
    <property type="entry name" value="RND_mfp"/>
    <property type="match status" value="1"/>
</dbReference>
<gene>
    <name evidence="7" type="ORF">G4L40_05060</name>
</gene>
<evidence type="ECO:0000259" key="6">
    <source>
        <dbReference type="Pfam" id="PF25967"/>
    </source>
</evidence>
<evidence type="ECO:0000313" key="7">
    <source>
        <dbReference type="EMBL" id="NHM04071.1"/>
    </source>
</evidence>
<evidence type="ECO:0000259" key="4">
    <source>
        <dbReference type="Pfam" id="PF25917"/>
    </source>
</evidence>
<accession>A0ABX0IAB8</accession>
<dbReference type="EMBL" id="JAAJBV010000003">
    <property type="protein sequence ID" value="NHM04071.1"/>
    <property type="molecule type" value="Genomic_DNA"/>
</dbReference>
<dbReference type="Pfam" id="PF25917">
    <property type="entry name" value="BSH_RND"/>
    <property type="match status" value="1"/>
</dbReference>
<evidence type="ECO:0000256" key="3">
    <source>
        <dbReference type="ARBA" id="ARBA00022448"/>
    </source>
</evidence>
<protein>
    <submittedName>
        <fullName evidence="7">Efflux RND transporter periplasmic adaptor subunit</fullName>
    </submittedName>
</protein>
<sequence>MKIKTLTLTVITLSLLGLIGYRIISNKAEAAKNDKKGDKKPPVMVDAIIVAEKDFANAISLSGAIEANENVEIRSEVSGIVEKIYFTEGTNVSKGQVLVKVNDIELRAQLSQAVTKQNLAAENERRAKLLLQKEAISQEEYDIASAEYRSLKAQTQLIQAQIAKTAIKAPFSGKIGLRNISPGTYVTPTTLITKLVSANQLKISFSIPEKYASEVENNSPIQFTIPNNPQKFTAKIYAIEPEIETTTRTLKIRAIADNPNGKLLAGTFANIELPLKNIKGAISIPSEAVVPVQDGKVVYIANNGKAKEIKIETIARTDKDVIVTQGIKSGDTLLTSGVMSLKDEADIKVKVK</sequence>
<dbReference type="PANTHER" id="PTHR30469:SF36">
    <property type="entry name" value="BLL3903 PROTEIN"/>
    <property type="match status" value="1"/>
</dbReference>
<dbReference type="Pfam" id="PF25967">
    <property type="entry name" value="RND-MFP_C"/>
    <property type="match status" value="1"/>
</dbReference>
<dbReference type="PANTHER" id="PTHR30469">
    <property type="entry name" value="MULTIDRUG RESISTANCE PROTEIN MDTA"/>
    <property type="match status" value="1"/>
</dbReference>
<dbReference type="InterPro" id="IPR058627">
    <property type="entry name" value="MdtA-like_C"/>
</dbReference>
<dbReference type="Proteomes" id="UP000761423">
    <property type="component" value="Unassembled WGS sequence"/>
</dbReference>
<dbReference type="InterPro" id="IPR006143">
    <property type="entry name" value="RND_pump_MFP"/>
</dbReference>
<proteinExistence type="inferred from homology"/>
<evidence type="ECO:0000259" key="5">
    <source>
        <dbReference type="Pfam" id="PF25954"/>
    </source>
</evidence>
<dbReference type="InterPro" id="IPR058625">
    <property type="entry name" value="MdtA-like_BSH"/>
</dbReference>
<dbReference type="InterPro" id="IPR058792">
    <property type="entry name" value="Beta-barrel_RND_2"/>
</dbReference>
<evidence type="ECO:0000313" key="8">
    <source>
        <dbReference type="Proteomes" id="UP000761423"/>
    </source>
</evidence>
<reference evidence="7 8" key="1">
    <citation type="submission" date="2020-02" db="EMBL/GenBank/DDBJ databases">
        <authorList>
            <person name="Chen W.-M."/>
        </authorList>
    </citation>
    <scope>NUCLEOTIDE SEQUENCE [LARGE SCALE GENOMIC DNA]</scope>
    <source>
        <strain evidence="7 8">TWA-26</strain>
    </source>
</reference>
<dbReference type="Gene3D" id="2.40.30.170">
    <property type="match status" value="1"/>
</dbReference>
<feature type="domain" description="Multidrug resistance protein MdtA-like C-terminal permuted SH3" evidence="6">
    <location>
        <begin position="281"/>
        <end position="338"/>
    </location>
</feature>
<comment type="subcellular location">
    <subcellularLocation>
        <location evidence="1">Cell envelope</location>
    </subcellularLocation>
</comment>
<dbReference type="RefSeq" id="WP_166236071.1">
    <property type="nucleotide sequence ID" value="NZ_JAAJBV010000003.1"/>
</dbReference>
<keyword evidence="3" id="KW-0813">Transport</keyword>
<evidence type="ECO:0000256" key="2">
    <source>
        <dbReference type="ARBA" id="ARBA00009477"/>
    </source>
</evidence>
<dbReference type="Pfam" id="PF25954">
    <property type="entry name" value="Beta-barrel_RND_2"/>
    <property type="match status" value="1"/>
</dbReference>
<comment type="similarity">
    <text evidence="2">Belongs to the membrane fusion protein (MFP) (TC 8.A.1) family.</text>
</comment>
<comment type="caution">
    <text evidence="7">The sequence shown here is derived from an EMBL/GenBank/DDBJ whole genome shotgun (WGS) entry which is preliminary data.</text>
</comment>
<dbReference type="Gene3D" id="2.40.420.20">
    <property type="match status" value="1"/>
</dbReference>
<name>A0ABX0IAB8_9FLAO</name>
<dbReference type="Gene3D" id="1.10.287.470">
    <property type="entry name" value="Helix hairpin bin"/>
    <property type="match status" value="1"/>
</dbReference>